<evidence type="ECO:0000313" key="1">
    <source>
        <dbReference type="EMBL" id="KAF0484148.1"/>
    </source>
</evidence>
<comment type="caution">
    <text evidence="1">The sequence shown here is derived from an EMBL/GenBank/DDBJ whole genome shotgun (WGS) entry which is preliminary data.</text>
</comment>
<gene>
    <name evidence="1" type="ORF">F8M41_023076</name>
</gene>
<proteinExistence type="predicted"/>
<reference evidence="1 2" key="1">
    <citation type="journal article" date="2019" name="Environ. Microbiol.">
        <title>At the nexus of three kingdoms: the genome of the mycorrhizal fungus Gigaspora margarita provides insights into plant, endobacterial and fungal interactions.</title>
        <authorList>
            <person name="Venice F."/>
            <person name="Ghignone S."/>
            <person name="Salvioli di Fossalunga A."/>
            <person name="Amselem J."/>
            <person name="Novero M."/>
            <person name="Xianan X."/>
            <person name="Sedzielewska Toro K."/>
            <person name="Morin E."/>
            <person name="Lipzen A."/>
            <person name="Grigoriev I.V."/>
            <person name="Henrissat B."/>
            <person name="Martin F.M."/>
            <person name="Bonfante P."/>
        </authorList>
    </citation>
    <scope>NUCLEOTIDE SEQUENCE [LARGE SCALE GENOMIC DNA]</scope>
    <source>
        <strain evidence="1 2">BEG34</strain>
    </source>
</reference>
<organism evidence="1 2">
    <name type="scientific">Gigaspora margarita</name>
    <dbReference type="NCBI Taxonomy" id="4874"/>
    <lineage>
        <taxon>Eukaryota</taxon>
        <taxon>Fungi</taxon>
        <taxon>Fungi incertae sedis</taxon>
        <taxon>Mucoromycota</taxon>
        <taxon>Glomeromycotina</taxon>
        <taxon>Glomeromycetes</taxon>
        <taxon>Diversisporales</taxon>
        <taxon>Gigasporaceae</taxon>
        <taxon>Gigaspora</taxon>
    </lineage>
</organism>
<keyword evidence="2" id="KW-1185">Reference proteome</keyword>
<evidence type="ECO:0000313" key="2">
    <source>
        <dbReference type="Proteomes" id="UP000439903"/>
    </source>
</evidence>
<sequence>MKLKFEKERNKGIQSKKGIFAWGNMERGGEHSNVKHVFHSMYRWARHNLSCMVIESRRKSNRKKSIETQLIFPFYTECKYKTEKYFFWPRWRYQRQHERNKDVEHEFAKYTNVILIKHGKDK</sequence>
<protein>
    <submittedName>
        <fullName evidence="1">Uncharacterized protein</fullName>
    </submittedName>
</protein>
<accession>A0A8H4AE03</accession>
<dbReference type="AlphaFoldDB" id="A0A8H4AE03"/>
<name>A0A8H4AE03_GIGMA</name>
<dbReference type="Proteomes" id="UP000439903">
    <property type="component" value="Unassembled WGS sequence"/>
</dbReference>
<dbReference type="EMBL" id="WTPW01000737">
    <property type="protein sequence ID" value="KAF0484148.1"/>
    <property type="molecule type" value="Genomic_DNA"/>
</dbReference>